<keyword evidence="3" id="KW-1185">Reference proteome</keyword>
<comment type="caution">
    <text evidence="2">The sequence shown here is derived from an EMBL/GenBank/DDBJ whole genome shotgun (WGS) entry which is preliminary data.</text>
</comment>
<evidence type="ECO:0008006" key="4">
    <source>
        <dbReference type="Google" id="ProtNLM"/>
    </source>
</evidence>
<dbReference type="Gene3D" id="1.10.490.10">
    <property type="entry name" value="Globins"/>
    <property type="match status" value="1"/>
</dbReference>
<protein>
    <recommendedName>
        <fullName evidence="4">Globin family profile domain-containing protein</fullName>
    </recommendedName>
</protein>
<dbReference type="SUPFAM" id="SSF46458">
    <property type="entry name" value="Globin-like"/>
    <property type="match status" value="1"/>
</dbReference>
<dbReference type="EMBL" id="JAHQIW010006847">
    <property type="protein sequence ID" value="KAJ1370734.1"/>
    <property type="molecule type" value="Genomic_DNA"/>
</dbReference>
<dbReference type="GO" id="GO:0019825">
    <property type="term" value="F:oxygen binding"/>
    <property type="evidence" value="ECO:0007669"/>
    <property type="project" value="InterPro"/>
</dbReference>
<proteinExistence type="predicted"/>
<feature type="region of interest" description="Disordered" evidence="1">
    <location>
        <begin position="385"/>
        <end position="410"/>
    </location>
</feature>
<name>A0AAD5R6Z8_PARTN</name>
<dbReference type="InterPro" id="IPR012292">
    <property type="entry name" value="Globin/Proto"/>
</dbReference>
<organism evidence="2 3">
    <name type="scientific">Parelaphostrongylus tenuis</name>
    <name type="common">Meningeal worm</name>
    <dbReference type="NCBI Taxonomy" id="148309"/>
    <lineage>
        <taxon>Eukaryota</taxon>
        <taxon>Metazoa</taxon>
        <taxon>Ecdysozoa</taxon>
        <taxon>Nematoda</taxon>
        <taxon>Chromadorea</taxon>
        <taxon>Rhabditida</taxon>
        <taxon>Rhabditina</taxon>
        <taxon>Rhabditomorpha</taxon>
        <taxon>Strongyloidea</taxon>
        <taxon>Metastrongylidae</taxon>
        <taxon>Parelaphostrongylus</taxon>
    </lineage>
</organism>
<dbReference type="InterPro" id="IPR009050">
    <property type="entry name" value="Globin-like_sf"/>
</dbReference>
<accession>A0AAD5R6Z8</accession>
<feature type="compositionally biased region" description="Polar residues" evidence="1">
    <location>
        <begin position="224"/>
        <end position="246"/>
    </location>
</feature>
<dbReference type="GO" id="GO:0020037">
    <property type="term" value="F:heme binding"/>
    <property type="evidence" value="ECO:0007669"/>
    <property type="project" value="InterPro"/>
</dbReference>
<sequence length="475" mass="52233">MGNTKSAAIEVKHRESTSIKPKVSNASRRLSATPKKLSRSSTSSQGNRKPILTMNQRTIIKFCMDNSKDDIADRIIRRAMEKKDDFKTFIDNLPKTQRSEVTEALRSFLVRVCDLLTDSEEIQRVSEEFGASHVPFRTYGFKPDFFAGTADAVTTECTYLDQATHTPSETAGAWSTLSAFLFSAVRDGYYAELRRQRKASNAFRNRPSFDISSEGSQIDGGSRRSASPATDDFSQGSEPKENTSSFLVPPQGRLLNAALHHLRTLPGRVKWGSNSSGAKAFAHHSTLLGPFTVANLLAPKELKIVSNASPIIMFNRAVFEQFSLIQSPKLIPVFLSNSIATLPLAVGYSGMSTDDLQREAHAASKICRCESDTLRAVRWWLPPSSSPPPRLPGSGDHQKGSVRDLPLMDPPPLGGHLQPRPTTTVAEPLAIVLNPFSQSCWTTEDQRVEKSHGISAVSIDCLIYPFVSKNCFAVC</sequence>
<feature type="region of interest" description="Disordered" evidence="1">
    <location>
        <begin position="205"/>
        <end position="246"/>
    </location>
</feature>
<evidence type="ECO:0000313" key="2">
    <source>
        <dbReference type="EMBL" id="KAJ1370734.1"/>
    </source>
</evidence>
<feature type="compositionally biased region" description="Polar residues" evidence="1">
    <location>
        <begin position="39"/>
        <end position="51"/>
    </location>
</feature>
<feature type="region of interest" description="Disordered" evidence="1">
    <location>
        <begin position="1"/>
        <end position="51"/>
    </location>
</feature>
<evidence type="ECO:0000313" key="3">
    <source>
        <dbReference type="Proteomes" id="UP001196413"/>
    </source>
</evidence>
<reference evidence="2" key="1">
    <citation type="submission" date="2021-06" db="EMBL/GenBank/DDBJ databases">
        <title>Parelaphostrongylus tenuis whole genome reference sequence.</title>
        <authorList>
            <person name="Garwood T.J."/>
            <person name="Larsen P.A."/>
            <person name="Fountain-Jones N.M."/>
            <person name="Garbe J.R."/>
            <person name="Macchietto M.G."/>
            <person name="Kania S.A."/>
            <person name="Gerhold R.W."/>
            <person name="Richards J.E."/>
            <person name="Wolf T.M."/>
        </authorList>
    </citation>
    <scope>NUCLEOTIDE SEQUENCE</scope>
    <source>
        <strain evidence="2">MNPRO001-30</strain>
        <tissue evidence="2">Meninges</tissue>
    </source>
</reference>
<dbReference type="AlphaFoldDB" id="A0AAD5R6Z8"/>
<gene>
    <name evidence="2" type="ORF">KIN20_032534</name>
</gene>
<evidence type="ECO:0000256" key="1">
    <source>
        <dbReference type="SAM" id="MobiDB-lite"/>
    </source>
</evidence>
<dbReference type="Proteomes" id="UP001196413">
    <property type="component" value="Unassembled WGS sequence"/>
</dbReference>